<proteinExistence type="predicted"/>
<feature type="transmembrane region" description="Helical" evidence="1">
    <location>
        <begin position="81"/>
        <end position="99"/>
    </location>
</feature>
<dbReference type="AlphaFoldDB" id="A0A2P2KRH4"/>
<keyword evidence="1" id="KW-0472">Membrane</keyword>
<organism evidence="2">
    <name type="scientific">Rhizophora mucronata</name>
    <name type="common">Asiatic mangrove</name>
    <dbReference type="NCBI Taxonomy" id="61149"/>
    <lineage>
        <taxon>Eukaryota</taxon>
        <taxon>Viridiplantae</taxon>
        <taxon>Streptophyta</taxon>
        <taxon>Embryophyta</taxon>
        <taxon>Tracheophyta</taxon>
        <taxon>Spermatophyta</taxon>
        <taxon>Magnoliopsida</taxon>
        <taxon>eudicotyledons</taxon>
        <taxon>Gunneridae</taxon>
        <taxon>Pentapetalae</taxon>
        <taxon>rosids</taxon>
        <taxon>fabids</taxon>
        <taxon>Malpighiales</taxon>
        <taxon>Rhizophoraceae</taxon>
        <taxon>Rhizophora</taxon>
    </lineage>
</organism>
<dbReference type="EMBL" id="GGEC01027851">
    <property type="protein sequence ID" value="MBX08335.1"/>
    <property type="molecule type" value="Transcribed_RNA"/>
</dbReference>
<name>A0A2P2KRH4_RHIMU</name>
<keyword evidence="1" id="KW-1133">Transmembrane helix</keyword>
<feature type="transmembrane region" description="Helical" evidence="1">
    <location>
        <begin position="56"/>
        <end position="75"/>
    </location>
</feature>
<keyword evidence="1" id="KW-0812">Transmembrane</keyword>
<sequence>MGRRYKRSCQGKMATLTSARIDLGLPSMLIPRQLRYALTSPFTGRIAPCVTGNGSIFPHLPISLFCFFSILFYFFKSLSHSRNSLGLWVVVFVNSVIGLKSKRIVGEPFSSISTPSRYLIFLMRAVYVGPL</sequence>
<evidence type="ECO:0000313" key="2">
    <source>
        <dbReference type="EMBL" id="MBX08335.1"/>
    </source>
</evidence>
<reference evidence="2" key="1">
    <citation type="submission" date="2018-02" db="EMBL/GenBank/DDBJ databases">
        <title>Rhizophora mucronata_Transcriptome.</title>
        <authorList>
            <person name="Meera S.P."/>
            <person name="Sreeshan A."/>
            <person name="Augustine A."/>
        </authorList>
    </citation>
    <scope>NUCLEOTIDE SEQUENCE</scope>
    <source>
        <tissue evidence="2">Leaf</tissue>
    </source>
</reference>
<evidence type="ECO:0000256" key="1">
    <source>
        <dbReference type="SAM" id="Phobius"/>
    </source>
</evidence>
<protein>
    <submittedName>
        <fullName evidence="2">Uncharacterized protein</fullName>
    </submittedName>
</protein>
<accession>A0A2P2KRH4</accession>